<evidence type="ECO:0000259" key="6">
    <source>
        <dbReference type="PROSITE" id="PS50157"/>
    </source>
</evidence>
<dbReference type="SMART" id="SM00355">
    <property type="entry name" value="ZnF_C2H2"/>
    <property type="match status" value="13"/>
</dbReference>
<keyword evidence="3 5" id="KW-0863">Zinc-finger</keyword>
<evidence type="ECO:0000313" key="8">
    <source>
        <dbReference type="Proteomes" id="UP000326759"/>
    </source>
</evidence>
<dbReference type="OrthoDB" id="8922241at2759"/>
<reference evidence="7 8" key="1">
    <citation type="journal article" date="2019" name="PLoS Biol.">
        <title>Sex chromosomes control vertical transmission of feminizing Wolbachia symbionts in an isopod.</title>
        <authorList>
            <person name="Becking T."/>
            <person name="Chebbi M.A."/>
            <person name="Giraud I."/>
            <person name="Moumen B."/>
            <person name="Laverre T."/>
            <person name="Caubet Y."/>
            <person name="Peccoud J."/>
            <person name="Gilbert C."/>
            <person name="Cordaux R."/>
        </authorList>
    </citation>
    <scope>NUCLEOTIDE SEQUENCE [LARGE SCALE GENOMIC DNA]</scope>
    <source>
        <strain evidence="7">ANa2</strain>
        <tissue evidence="7">Whole body excluding digestive tract and cuticle</tissue>
    </source>
</reference>
<dbReference type="PROSITE" id="PS50157">
    <property type="entry name" value="ZINC_FINGER_C2H2_2"/>
    <property type="match status" value="8"/>
</dbReference>
<feature type="domain" description="C2H2-type" evidence="6">
    <location>
        <begin position="562"/>
        <end position="590"/>
    </location>
</feature>
<comment type="caution">
    <text evidence="7">The sequence shown here is derived from an EMBL/GenBank/DDBJ whole genome shotgun (WGS) entry which is preliminary data.</text>
</comment>
<dbReference type="PANTHER" id="PTHR24379">
    <property type="entry name" value="KRAB AND ZINC FINGER DOMAIN-CONTAINING"/>
    <property type="match status" value="1"/>
</dbReference>
<dbReference type="PROSITE" id="PS00028">
    <property type="entry name" value="ZINC_FINGER_C2H2_1"/>
    <property type="match status" value="12"/>
</dbReference>
<evidence type="ECO:0000256" key="4">
    <source>
        <dbReference type="ARBA" id="ARBA00022833"/>
    </source>
</evidence>
<dbReference type="AlphaFoldDB" id="A0A5N5TAU1"/>
<evidence type="ECO:0000313" key="7">
    <source>
        <dbReference type="EMBL" id="KAB7502215.1"/>
    </source>
</evidence>
<dbReference type="SUPFAM" id="SSF57667">
    <property type="entry name" value="beta-beta-alpha zinc fingers"/>
    <property type="match status" value="4"/>
</dbReference>
<dbReference type="FunFam" id="3.30.160.60:FF:000688">
    <property type="entry name" value="zinc finger protein 197 isoform X1"/>
    <property type="match status" value="1"/>
</dbReference>
<dbReference type="GO" id="GO:0008270">
    <property type="term" value="F:zinc ion binding"/>
    <property type="evidence" value="ECO:0007669"/>
    <property type="project" value="UniProtKB-KW"/>
</dbReference>
<evidence type="ECO:0000256" key="1">
    <source>
        <dbReference type="ARBA" id="ARBA00022723"/>
    </source>
</evidence>
<evidence type="ECO:0000256" key="3">
    <source>
        <dbReference type="ARBA" id="ARBA00022771"/>
    </source>
</evidence>
<dbReference type="PANTHER" id="PTHR24379:SF121">
    <property type="entry name" value="C2H2-TYPE DOMAIN-CONTAINING PROTEIN"/>
    <property type="match status" value="1"/>
</dbReference>
<feature type="domain" description="C2H2-type" evidence="6">
    <location>
        <begin position="369"/>
        <end position="396"/>
    </location>
</feature>
<dbReference type="InterPro" id="IPR013087">
    <property type="entry name" value="Znf_C2H2_type"/>
</dbReference>
<dbReference type="Gene3D" id="3.30.160.60">
    <property type="entry name" value="Classic Zinc Finger"/>
    <property type="match status" value="7"/>
</dbReference>
<feature type="domain" description="C2H2-type" evidence="6">
    <location>
        <begin position="765"/>
        <end position="793"/>
    </location>
</feature>
<dbReference type="Proteomes" id="UP000326759">
    <property type="component" value="Unassembled WGS sequence"/>
</dbReference>
<gene>
    <name evidence="7" type="ORF">Anas_07602</name>
</gene>
<keyword evidence="1" id="KW-0479">Metal-binding</keyword>
<sequence>CEEEPATQIGLHENSSNPYISENSISIITKDVTESQIIHEVLEPSLVAKQNNIPDYIDYDSILKTEFNSTHSEGFRCHICSFLLPSSRILRHHLVKIHSVLNTVSHFCPLCDHECWSEEQLNYHLNLHHGIKRAELACNICGVELSAKCEVKAHQRKHELSYSCYSCSQKFGAKHLLLLHTQDHIAKLKPYACCLCGKRFKHAKAYFLHEWRHSKQSCPESNCDKYFDDESYLLFHLQEKHKMNDQKLKELVNSKDELDRTIDFLLCLVLKDNIVKLIDLETCNEESYSTFSFIFDTEESDFHKRENWDCLKRKFYNKGDLNYDKICELKKQLEAIILDFNIKEEKSIFESEKELIELENLLYNKQSKYMCGLCNMSFSSFALYQNHAGTHRKSYKCHSCLKTFPSLKHLRRHASLHCIKGNHLISPEESKFYFNDSQLKRKKYYCSICDRGLISKENYTRFPCKFCKLTFPYNSQLKAHTLIHTGEKPYICEKCGKAFKKIAGIIKYHILFNNSCDKQCKVHSKLVHSDKNIQCTECLKFFGTEFNLTRHRFACHMNLKRWICGICGHSYGYSQDLRNHLHKIHSYDLKAIDYKSKKSRSEVYIIPELGSFEISCEAKMQIENLYQEESRKLKEFLSTKNTQSSKTGENSNFEQHPNLSIENVYHQPAVSHTYPVTIQIHPNHQFQTCVGNSSFPVLIPPESEGNVTENFNQKLNTVYRSNLCNYCKTALSLNCKIFFCKECSLTFCSLEHVNAHITFTHGKLYQCSVCCSQFNSKEKCINHILEYHQIHNPSGQVIWLQPEVEFFPQSNISQLTCTPVWPSTNSVLQIVPGTNTQHISSLPVAEPECLVPNPVKPVYQVLPINPGIHIAGQSIDKVIHGNVSNNTSLFLIPNAKNSSSLTVLPTICQSENSENTKPKEESENILLSPNCLPNQQVIYNHSRIVETLGSKTTLGANITDTEALDAPQVGASIEISSAVIPSTSSNYFITQNCDETKTEYSTDDPSNPLRNILTEDPLFLGLNKSGKNILMMSQDKSSLK</sequence>
<keyword evidence="2" id="KW-0677">Repeat</keyword>
<organism evidence="7 8">
    <name type="scientific">Armadillidium nasatum</name>
    <dbReference type="NCBI Taxonomy" id="96803"/>
    <lineage>
        <taxon>Eukaryota</taxon>
        <taxon>Metazoa</taxon>
        <taxon>Ecdysozoa</taxon>
        <taxon>Arthropoda</taxon>
        <taxon>Crustacea</taxon>
        <taxon>Multicrustacea</taxon>
        <taxon>Malacostraca</taxon>
        <taxon>Eumalacostraca</taxon>
        <taxon>Peracarida</taxon>
        <taxon>Isopoda</taxon>
        <taxon>Oniscidea</taxon>
        <taxon>Crinocheta</taxon>
        <taxon>Armadillidiidae</taxon>
        <taxon>Armadillidium</taxon>
    </lineage>
</organism>
<accession>A0A5N5TAU1</accession>
<name>A0A5N5TAU1_9CRUS</name>
<dbReference type="InterPro" id="IPR036236">
    <property type="entry name" value="Znf_C2H2_sf"/>
</dbReference>
<feature type="domain" description="C2H2-type" evidence="6">
    <location>
        <begin position="533"/>
        <end position="561"/>
    </location>
</feature>
<dbReference type="Pfam" id="PF00096">
    <property type="entry name" value="zf-C2H2"/>
    <property type="match status" value="1"/>
</dbReference>
<protein>
    <submittedName>
        <fullName evidence="7">Zinc finger protein</fullName>
    </submittedName>
</protein>
<evidence type="ECO:0000256" key="5">
    <source>
        <dbReference type="PROSITE-ProRule" id="PRU00042"/>
    </source>
</evidence>
<feature type="domain" description="C2H2-type" evidence="6">
    <location>
        <begin position="462"/>
        <end position="489"/>
    </location>
</feature>
<feature type="domain" description="C2H2-type" evidence="6">
    <location>
        <begin position="162"/>
        <end position="189"/>
    </location>
</feature>
<keyword evidence="8" id="KW-1185">Reference proteome</keyword>
<feature type="non-terminal residue" evidence="7">
    <location>
        <position position="1"/>
    </location>
</feature>
<evidence type="ECO:0000256" key="2">
    <source>
        <dbReference type="ARBA" id="ARBA00022737"/>
    </source>
</evidence>
<dbReference type="EMBL" id="SEYY01008284">
    <property type="protein sequence ID" value="KAB7502215.1"/>
    <property type="molecule type" value="Genomic_DNA"/>
</dbReference>
<feature type="domain" description="C2H2-type" evidence="6">
    <location>
        <begin position="395"/>
        <end position="417"/>
    </location>
</feature>
<feature type="domain" description="C2H2-type" evidence="6">
    <location>
        <begin position="191"/>
        <end position="218"/>
    </location>
</feature>
<keyword evidence="4" id="KW-0862">Zinc</keyword>
<proteinExistence type="predicted"/>